<evidence type="ECO:0000256" key="2">
    <source>
        <dbReference type="ARBA" id="ARBA00009320"/>
    </source>
</evidence>
<dbReference type="GO" id="GO:0004084">
    <property type="term" value="F:branched-chain-amino-acid transaminase activity"/>
    <property type="evidence" value="ECO:0007669"/>
    <property type="project" value="InterPro"/>
</dbReference>
<evidence type="ECO:0000256" key="1">
    <source>
        <dbReference type="ARBA" id="ARBA00001933"/>
    </source>
</evidence>
<dbReference type="InterPro" id="IPR043131">
    <property type="entry name" value="BCAT-like_N"/>
</dbReference>
<dbReference type="Proteomes" id="UP000284706">
    <property type="component" value="Unassembled WGS sequence"/>
</dbReference>
<dbReference type="InterPro" id="IPR005786">
    <property type="entry name" value="B_amino_transII"/>
</dbReference>
<dbReference type="InParanoid" id="A0A409Y5Q0"/>
<dbReference type="AlphaFoldDB" id="A0A409Y5Q0"/>
<keyword evidence="3" id="KW-0663">Pyridoxal phosphate</keyword>
<dbReference type="GO" id="GO:0005739">
    <property type="term" value="C:mitochondrion"/>
    <property type="evidence" value="ECO:0007669"/>
    <property type="project" value="TreeGrafter"/>
</dbReference>
<evidence type="ECO:0000256" key="3">
    <source>
        <dbReference type="ARBA" id="ARBA00022898"/>
    </source>
</evidence>
<comment type="cofactor">
    <cofactor evidence="1">
        <name>pyridoxal 5'-phosphate</name>
        <dbReference type="ChEBI" id="CHEBI:597326"/>
    </cofactor>
</comment>
<dbReference type="GO" id="GO:0009098">
    <property type="term" value="P:L-leucine biosynthetic process"/>
    <property type="evidence" value="ECO:0007669"/>
    <property type="project" value="TreeGrafter"/>
</dbReference>
<name>A0A409Y5Q0_9AGAR</name>
<comment type="caution">
    <text evidence="4">The sequence shown here is derived from an EMBL/GenBank/DDBJ whole genome shotgun (WGS) entry which is preliminary data.</text>
</comment>
<dbReference type="GO" id="GO:0009099">
    <property type="term" value="P:L-valine biosynthetic process"/>
    <property type="evidence" value="ECO:0007669"/>
    <property type="project" value="TreeGrafter"/>
</dbReference>
<dbReference type="EMBL" id="NHYE01001126">
    <property type="protein sequence ID" value="PPQ98288.1"/>
    <property type="molecule type" value="Genomic_DNA"/>
</dbReference>
<dbReference type="Gene3D" id="3.30.470.10">
    <property type="match status" value="1"/>
</dbReference>
<dbReference type="SUPFAM" id="SSF56752">
    <property type="entry name" value="D-aminoacid aminotransferase-like PLP-dependent enzymes"/>
    <property type="match status" value="1"/>
</dbReference>
<evidence type="ECO:0008006" key="6">
    <source>
        <dbReference type="Google" id="ProtNLM"/>
    </source>
</evidence>
<organism evidence="4 5">
    <name type="scientific">Gymnopilus dilepis</name>
    <dbReference type="NCBI Taxonomy" id="231916"/>
    <lineage>
        <taxon>Eukaryota</taxon>
        <taxon>Fungi</taxon>
        <taxon>Dikarya</taxon>
        <taxon>Basidiomycota</taxon>
        <taxon>Agaricomycotina</taxon>
        <taxon>Agaricomycetes</taxon>
        <taxon>Agaricomycetidae</taxon>
        <taxon>Agaricales</taxon>
        <taxon>Agaricineae</taxon>
        <taxon>Hymenogastraceae</taxon>
        <taxon>Gymnopilus</taxon>
    </lineage>
</organism>
<accession>A0A409Y5Q0</accession>
<dbReference type="OrthoDB" id="1732691at2759"/>
<dbReference type="PANTHER" id="PTHR11825:SF44">
    <property type="entry name" value="BRANCHED-CHAIN-AMINO-ACID AMINOTRANSFERASE"/>
    <property type="match status" value="1"/>
</dbReference>
<evidence type="ECO:0000313" key="5">
    <source>
        <dbReference type="Proteomes" id="UP000284706"/>
    </source>
</evidence>
<proteinExistence type="inferred from homology"/>
<keyword evidence="5" id="KW-1185">Reference proteome</keyword>
<protein>
    <recommendedName>
        <fullName evidence="6">Branched-chain-amino-acid aminotransferase</fullName>
    </recommendedName>
</protein>
<sequence length="174" mass="19428">MAIDQVEVAPQRAELDPSKLVITLAKELKPLPELENLVFGETQTDHMLVVNHDPVHGWSAPEIKPYGPLAFDPMASCFHYCPNIFEGMKAYIGPNGEARLFRPERNMARLARSAERVALPPFDQNAVLTLIKRLIEIEARWIPNKPGYSLYIRPTIVGTRPALGVAASDHACLY</sequence>
<dbReference type="InterPro" id="IPR036038">
    <property type="entry name" value="Aminotransferase-like"/>
</dbReference>
<evidence type="ECO:0000313" key="4">
    <source>
        <dbReference type="EMBL" id="PPQ98288.1"/>
    </source>
</evidence>
<dbReference type="PANTHER" id="PTHR11825">
    <property type="entry name" value="SUBGROUP IIII AMINOTRANSFERASE"/>
    <property type="match status" value="1"/>
</dbReference>
<gene>
    <name evidence="4" type="ORF">CVT26_013512</name>
</gene>
<dbReference type="STRING" id="231916.A0A409Y5Q0"/>
<feature type="non-terminal residue" evidence="4">
    <location>
        <position position="174"/>
    </location>
</feature>
<comment type="similarity">
    <text evidence="2">Belongs to the class-IV pyridoxal-phosphate-dependent aminotransferase family.</text>
</comment>
<reference evidence="4 5" key="1">
    <citation type="journal article" date="2018" name="Evol. Lett.">
        <title>Horizontal gene cluster transfer increased hallucinogenic mushroom diversity.</title>
        <authorList>
            <person name="Reynolds H.T."/>
            <person name="Vijayakumar V."/>
            <person name="Gluck-Thaler E."/>
            <person name="Korotkin H.B."/>
            <person name="Matheny P.B."/>
            <person name="Slot J.C."/>
        </authorList>
    </citation>
    <scope>NUCLEOTIDE SEQUENCE [LARGE SCALE GENOMIC DNA]</scope>
    <source>
        <strain evidence="4 5">SRW20</strain>
    </source>
</reference>